<reference evidence="1" key="1">
    <citation type="submission" date="2024-06" db="EMBL/GenBank/DDBJ databases">
        <title>The genome sequences of Kitasatospora sp. strain HUAS MG31.</title>
        <authorList>
            <person name="Mo P."/>
        </authorList>
    </citation>
    <scope>NUCLEOTIDE SEQUENCE</scope>
    <source>
        <strain evidence="1">HUAS MG31</strain>
    </source>
</reference>
<evidence type="ECO:0000313" key="1">
    <source>
        <dbReference type="EMBL" id="XCM78068.1"/>
    </source>
</evidence>
<gene>
    <name evidence="1" type="ORF">ABWK59_03515</name>
</gene>
<sequence>MPADEEGWRVFLLEFPVADPVRYPTVLDALLAAGEHARGMRSTVRALLNRGLVGSVEGVVRLPENGWTPRLRVQLTELGRQVAGQAAAGG</sequence>
<accession>A0AAU8JP85</accession>
<organism evidence="1">
    <name type="scientific">Kitasatospora camelliae</name>
    <dbReference type="NCBI Taxonomy" id="3156397"/>
    <lineage>
        <taxon>Bacteria</taxon>
        <taxon>Bacillati</taxon>
        <taxon>Actinomycetota</taxon>
        <taxon>Actinomycetes</taxon>
        <taxon>Kitasatosporales</taxon>
        <taxon>Streptomycetaceae</taxon>
        <taxon>Kitasatospora</taxon>
    </lineage>
</organism>
<proteinExistence type="predicted"/>
<name>A0AAU8JP85_9ACTN</name>
<protein>
    <submittedName>
        <fullName evidence="1">Uncharacterized protein</fullName>
    </submittedName>
</protein>
<dbReference type="KEGG" id="kcm:ABWK59_03515"/>
<dbReference type="RefSeq" id="WP_354637811.1">
    <property type="nucleotide sequence ID" value="NZ_CP159872.1"/>
</dbReference>
<dbReference type="AlphaFoldDB" id="A0AAU8JP85"/>
<dbReference type="EMBL" id="CP159872">
    <property type="protein sequence ID" value="XCM78068.1"/>
    <property type="molecule type" value="Genomic_DNA"/>
</dbReference>